<keyword evidence="2" id="KW-1185">Reference proteome</keyword>
<sequence>MYQNTTDALGYIVARNGYAASDFFYIPTTQIDFFADLMQIFFEAGVFKGIAVLKFLAAVEHIVPPRTKVKLIPRRNLSDFSYFYHRDLIMLHPLKQSYLRDASFKQRYCTSVIRTFREMLLTVP</sequence>
<comment type="caution">
    <text evidence="1">The sequence shown here is derived from an EMBL/GenBank/DDBJ whole genome shotgun (WGS) entry which is preliminary data.</text>
</comment>
<dbReference type="EMBL" id="CATQJL010000223">
    <property type="protein sequence ID" value="CAJ0597836.1"/>
    <property type="molecule type" value="Genomic_DNA"/>
</dbReference>
<proteinExistence type="predicted"/>
<dbReference type="AlphaFoldDB" id="A0AA36GTF4"/>
<dbReference type="PANTHER" id="PTHR31362:SF0">
    <property type="entry name" value="EXOSTOSIN DOMAIN-CONTAINING PROTEIN-RELATED"/>
    <property type="match status" value="1"/>
</dbReference>
<evidence type="ECO:0000313" key="1">
    <source>
        <dbReference type="EMBL" id="CAJ0597836.1"/>
    </source>
</evidence>
<protein>
    <submittedName>
        <fullName evidence="1">Uncharacterized protein</fullName>
    </submittedName>
</protein>
<name>A0AA36GTF4_CYLNA</name>
<dbReference type="PANTHER" id="PTHR31362">
    <property type="entry name" value="GLYCOSYLTRANSFERASE STELLO1-RELATED"/>
    <property type="match status" value="1"/>
</dbReference>
<reference evidence="1" key="1">
    <citation type="submission" date="2023-07" db="EMBL/GenBank/DDBJ databases">
        <authorList>
            <consortium name="CYATHOMIX"/>
        </authorList>
    </citation>
    <scope>NUCLEOTIDE SEQUENCE</scope>
    <source>
        <strain evidence="1">N/A</strain>
    </source>
</reference>
<dbReference type="Proteomes" id="UP001176961">
    <property type="component" value="Unassembled WGS sequence"/>
</dbReference>
<organism evidence="1 2">
    <name type="scientific">Cylicocyclus nassatus</name>
    <name type="common">Nematode worm</name>
    <dbReference type="NCBI Taxonomy" id="53992"/>
    <lineage>
        <taxon>Eukaryota</taxon>
        <taxon>Metazoa</taxon>
        <taxon>Ecdysozoa</taxon>
        <taxon>Nematoda</taxon>
        <taxon>Chromadorea</taxon>
        <taxon>Rhabditida</taxon>
        <taxon>Rhabditina</taxon>
        <taxon>Rhabditomorpha</taxon>
        <taxon>Strongyloidea</taxon>
        <taxon>Strongylidae</taxon>
        <taxon>Cylicocyclus</taxon>
    </lineage>
</organism>
<dbReference type="InterPro" id="IPR005049">
    <property type="entry name" value="STL-like"/>
</dbReference>
<evidence type="ECO:0000313" key="2">
    <source>
        <dbReference type="Proteomes" id="UP001176961"/>
    </source>
</evidence>
<accession>A0AA36GTF4</accession>
<gene>
    <name evidence="1" type="ORF">CYNAS_LOCUS9819</name>
</gene>